<proteinExistence type="predicted"/>
<protein>
    <submittedName>
        <fullName evidence="2">Uncharacterized protein</fullName>
    </submittedName>
</protein>
<feature type="region of interest" description="Disordered" evidence="1">
    <location>
        <begin position="1"/>
        <end position="31"/>
    </location>
</feature>
<dbReference type="EMBL" id="JAZHXJ010002374">
    <property type="protein sequence ID" value="KAL1839174.1"/>
    <property type="molecule type" value="Genomic_DNA"/>
</dbReference>
<dbReference type="Proteomes" id="UP001586593">
    <property type="component" value="Unassembled WGS sequence"/>
</dbReference>
<feature type="compositionally biased region" description="Basic and acidic residues" evidence="1">
    <location>
        <begin position="8"/>
        <end position="20"/>
    </location>
</feature>
<accession>A0ABR3VBF4</accession>
<name>A0ABR3VBF4_9PEZI</name>
<evidence type="ECO:0000313" key="3">
    <source>
        <dbReference type="Proteomes" id="UP001586593"/>
    </source>
</evidence>
<comment type="caution">
    <text evidence="2">The sequence shown here is derived from an EMBL/GenBank/DDBJ whole genome shotgun (WGS) entry which is preliminary data.</text>
</comment>
<gene>
    <name evidence="2" type="ORF">VTK73DRAFT_4109</name>
</gene>
<evidence type="ECO:0000256" key="1">
    <source>
        <dbReference type="SAM" id="MobiDB-lite"/>
    </source>
</evidence>
<sequence length="203" mass="22149">MQGVGGKRAGDARRRKEVERGGGVQLHLPHVEFGERHRIPHHGIRGEGREIGVGHRHQVLRRKRGRRVVEGHIRHHHPVGAGHGIVVAGSGCVGEVEVREGPAAVEIQHGQRPPPAAARRRGTGVAMRHAASPQELVGVVADDVVQRLAAEHEGVGRRSRGFVGMLASELARQLLLLLPPPKFLKGDRGSIETHRRRHMGRIS</sequence>
<evidence type="ECO:0000313" key="2">
    <source>
        <dbReference type="EMBL" id="KAL1839174.1"/>
    </source>
</evidence>
<keyword evidence="3" id="KW-1185">Reference proteome</keyword>
<reference evidence="2 3" key="1">
    <citation type="journal article" date="2024" name="Commun. Biol.">
        <title>Comparative genomic analysis of thermophilic fungi reveals convergent evolutionary adaptations and gene losses.</title>
        <authorList>
            <person name="Steindorff A.S."/>
            <person name="Aguilar-Pontes M.V."/>
            <person name="Robinson A.J."/>
            <person name="Andreopoulos B."/>
            <person name="LaButti K."/>
            <person name="Kuo A."/>
            <person name="Mondo S."/>
            <person name="Riley R."/>
            <person name="Otillar R."/>
            <person name="Haridas S."/>
            <person name="Lipzen A."/>
            <person name="Grimwood J."/>
            <person name="Schmutz J."/>
            <person name="Clum A."/>
            <person name="Reid I.D."/>
            <person name="Moisan M.C."/>
            <person name="Butler G."/>
            <person name="Nguyen T.T.M."/>
            <person name="Dewar K."/>
            <person name="Conant G."/>
            <person name="Drula E."/>
            <person name="Henrissat B."/>
            <person name="Hansel C."/>
            <person name="Singer S."/>
            <person name="Hutchinson M.I."/>
            <person name="de Vries R.P."/>
            <person name="Natvig D.O."/>
            <person name="Powell A.J."/>
            <person name="Tsang A."/>
            <person name="Grigoriev I.V."/>
        </authorList>
    </citation>
    <scope>NUCLEOTIDE SEQUENCE [LARGE SCALE GENOMIC DNA]</scope>
    <source>
        <strain evidence="2 3">ATCC 24622</strain>
    </source>
</reference>
<organism evidence="2 3">
    <name type="scientific">Phialemonium thermophilum</name>
    <dbReference type="NCBI Taxonomy" id="223376"/>
    <lineage>
        <taxon>Eukaryota</taxon>
        <taxon>Fungi</taxon>
        <taxon>Dikarya</taxon>
        <taxon>Ascomycota</taxon>
        <taxon>Pezizomycotina</taxon>
        <taxon>Sordariomycetes</taxon>
        <taxon>Sordariomycetidae</taxon>
        <taxon>Cephalothecales</taxon>
        <taxon>Cephalothecaceae</taxon>
        <taxon>Phialemonium</taxon>
    </lineage>
</organism>